<feature type="compositionally biased region" description="Low complexity" evidence="1">
    <location>
        <begin position="473"/>
        <end position="490"/>
    </location>
</feature>
<evidence type="ECO:0000313" key="3">
    <source>
        <dbReference type="Proteomes" id="UP001501444"/>
    </source>
</evidence>
<evidence type="ECO:0000256" key="1">
    <source>
        <dbReference type="SAM" id="MobiDB-lite"/>
    </source>
</evidence>
<dbReference type="RefSeq" id="WP_344613145.1">
    <property type="nucleotide sequence ID" value="NZ_BAAARV010000025.1"/>
</dbReference>
<comment type="caution">
    <text evidence="2">The sequence shown here is derived from an EMBL/GenBank/DDBJ whole genome shotgun (WGS) entry which is preliminary data.</text>
</comment>
<reference evidence="2 3" key="1">
    <citation type="journal article" date="2019" name="Int. J. Syst. Evol. Microbiol.">
        <title>The Global Catalogue of Microorganisms (GCM) 10K type strain sequencing project: providing services to taxonomists for standard genome sequencing and annotation.</title>
        <authorList>
            <consortium name="The Broad Institute Genomics Platform"/>
            <consortium name="The Broad Institute Genome Sequencing Center for Infectious Disease"/>
            <person name="Wu L."/>
            <person name="Ma J."/>
        </authorList>
    </citation>
    <scope>NUCLEOTIDE SEQUENCE [LARGE SCALE GENOMIC DNA]</scope>
    <source>
        <strain evidence="2 3">JCM 3272</strain>
    </source>
</reference>
<name>A0ABN3G737_9ACTN</name>
<feature type="compositionally biased region" description="Pro residues" evidence="1">
    <location>
        <begin position="236"/>
        <end position="252"/>
    </location>
</feature>
<proteinExistence type="predicted"/>
<feature type="region of interest" description="Disordered" evidence="1">
    <location>
        <begin position="221"/>
        <end position="261"/>
    </location>
</feature>
<gene>
    <name evidence="2" type="ORF">GCM10010170_031790</name>
</gene>
<feature type="region of interest" description="Disordered" evidence="1">
    <location>
        <begin position="547"/>
        <end position="571"/>
    </location>
</feature>
<protein>
    <recommendedName>
        <fullName evidence="4">PPE family domain-containing protein</fullName>
    </recommendedName>
</protein>
<feature type="compositionally biased region" description="Low complexity" evidence="1">
    <location>
        <begin position="367"/>
        <end position="381"/>
    </location>
</feature>
<feature type="compositionally biased region" description="Basic and acidic residues" evidence="1">
    <location>
        <begin position="522"/>
        <end position="531"/>
    </location>
</feature>
<keyword evidence="3" id="KW-1185">Reference proteome</keyword>
<evidence type="ECO:0008006" key="4">
    <source>
        <dbReference type="Google" id="ProtNLM"/>
    </source>
</evidence>
<feature type="compositionally biased region" description="Low complexity" evidence="1">
    <location>
        <begin position="349"/>
        <end position="358"/>
    </location>
</feature>
<accession>A0ABN3G737</accession>
<feature type="region of interest" description="Disordered" evidence="1">
    <location>
        <begin position="290"/>
        <end position="534"/>
    </location>
</feature>
<evidence type="ECO:0000313" key="2">
    <source>
        <dbReference type="EMBL" id="GAA2345551.1"/>
    </source>
</evidence>
<feature type="compositionally biased region" description="Gly residues" evidence="1">
    <location>
        <begin position="434"/>
        <end position="448"/>
    </location>
</feature>
<dbReference type="Proteomes" id="UP001501444">
    <property type="component" value="Unassembled WGS sequence"/>
</dbReference>
<dbReference type="EMBL" id="BAAARV010000025">
    <property type="protein sequence ID" value="GAA2345551.1"/>
    <property type="molecule type" value="Genomic_DNA"/>
</dbReference>
<sequence>MSDEYYGYTPYQLPPSVAQYDDYTASMGVVDYQPTDWNAESTTIEMMWPWIQIDSDARATALADMWRRVHTLLDNTSRNLRRYTDALAEHWNSDASKVFLREIGAALSSLDEWKEVASTNATGLDVLASTIAWDQKNALRIWNEYCSAISHPGSVPGSAAKVTASGRVSTTEKEDDRKARLIKKYTEDIKPYVKDLADTYLMVYFNYLTWGTRYKGPTNAAMAQPPTIHPGGPGGSLPPPPILPPPNFPKVNPPDTSQLQNQLSQLGSLPGDHALTLAGQAVLPPLPEFPTVTNGPIGPQQVPNLPGMPNLPGTPGFARLGQGGPTAGLNPADAAARLGEGPGGMRPQLPGRPNLSGLRPPPGRGMPPGQRPQVPGQGNPNLRGSKGRASIGGPDLSEEMPRTPRGPVPPRLGGRRGGTGPAGHMGPENERMGGRGMPPGGGRPGGGAERLSGRRGPGLPLEEQEAFNRQAQARPALEGRGGLRRPAGPLTPEDAGHSPTLRGRAGAGEPPFGPNARQPQPGRDRDYRGDYDADVVPGEDELWAVERPNPTVIDTPNLPPPTEAGPAIGRT</sequence>
<organism evidence="2 3">
    <name type="scientific">Dactylosporangium salmoneum</name>
    <dbReference type="NCBI Taxonomy" id="53361"/>
    <lineage>
        <taxon>Bacteria</taxon>
        <taxon>Bacillati</taxon>
        <taxon>Actinomycetota</taxon>
        <taxon>Actinomycetes</taxon>
        <taxon>Micromonosporales</taxon>
        <taxon>Micromonosporaceae</taxon>
        <taxon>Dactylosporangium</taxon>
    </lineage>
</organism>